<name>A0A0K1HPI0_VERVE</name>
<feature type="transmembrane region" description="Helical" evidence="8">
    <location>
        <begin position="244"/>
        <end position="262"/>
    </location>
</feature>
<dbReference type="PANTHER" id="PTHR11432">
    <property type="entry name" value="NADH DEHYDROGENASE SUBUNIT 1"/>
    <property type="match status" value="1"/>
</dbReference>
<feature type="transmembrane region" description="Helical" evidence="8">
    <location>
        <begin position="180"/>
        <end position="199"/>
    </location>
</feature>
<keyword evidence="5 8" id="KW-0472">Membrane</keyword>
<dbReference type="EC" id="7.1.1.2" evidence="7"/>
<dbReference type="Pfam" id="PF00146">
    <property type="entry name" value="NADHdh"/>
    <property type="match status" value="1"/>
</dbReference>
<keyword evidence="6" id="KW-0520">NAD</keyword>
<proteinExistence type="inferred from homology"/>
<evidence type="ECO:0000256" key="6">
    <source>
        <dbReference type="RuleBase" id="RU000471"/>
    </source>
</evidence>
<keyword evidence="4 8" id="KW-1133">Transmembrane helix</keyword>
<dbReference type="GO" id="GO:0005743">
    <property type="term" value="C:mitochondrial inner membrane"/>
    <property type="evidence" value="ECO:0007669"/>
    <property type="project" value="UniProtKB-SubCell"/>
</dbReference>
<dbReference type="AlphaFoldDB" id="A0A0K1HPI0"/>
<gene>
    <name evidence="9" type="primary">nad1</name>
    <name evidence="9" type="ORF">AB846_66</name>
</gene>
<evidence type="ECO:0000256" key="5">
    <source>
        <dbReference type="ARBA" id="ARBA00023136"/>
    </source>
</evidence>
<evidence type="ECO:0000256" key="3">
    <source>
        <dbReference type="ARBA" id="ARBA00022692"/>
    </source>
</evidence>
<feature type="transmembrane region" description="Helical" evidence="8">
    <location>
        <begin position="268"/>
        <end position="289"/>
    </location>
</feature>
<feature type="transmembrane region" description="Helical" evidence="8">
    <location>
        <begin position="219"/>
        <end position="237"/>
    </location>
</feature>
<comment type="similarity">
    <text evidence="2 6">Belongs to the complex I subunit 1 family.</text>
</comment>
<organism evidence="9">
    <name type="scientific">Vermamoeba vermiformis</name>
    <name type="common">Amoeba</name>
    <name type="synonym">Hartmannella vermiformis</name>
    <dbReference type="NCBI Taxonomy" id="5778"/>
    <lineage>
        <taxon>Eukaryota</taxon>
        <taxon>Amoebozoa</taxon>
        <taxon>Tubulinea</taxon>
        <taxon>Echinamoebida</taxon>
        <taxon>Vermamoeba</taxon>
    </lineage>
</organism>
<feature type="transmembrane region" description="Helical" evidence="8">
    <location>
        <begin position="12"/>
        <end position="30"/>
    </location>
</feature>
<protein>
    <recommendedName>
        <fullName evidence="7">NADH-ubiquinone oxidoreductase chain 1</fullName>
        <ecNumber evidence="7">7.1.1.2</ecNumber>
    </recommendedName>
</protein>
<dbReference type="GO" id="GO:0003954">
    <property type="term" value="F:NADH dehydrogenase activity"/>
    <property type="evidence" value="ECO:0007669"/>
    <property type="project" value="TreeGrafter"/>
</dbReference>
<evidence type="ECO:0000256" key="4">
    <source>
        <dbReference type="ARBA" id="ARBA00022989"/>
    </source>
</evidence>
<dbReference type="PANTHER" id="PTHR11432:SF3">
    <property type="entry name" value="NADH-UBIQUINONE OXIDOREDUCTASE CHAIN 1"/>
    <property type="match status" value="1"/>
</dbReference>
<feature type="transmembrane region" description="Helical" evidence="8">
    <location>
        <begin position="74"/>
        <end position="97"/>
    </location>
</feature>
<keyword evidence="7" id="KW-0830">Ubiquinone</keyword>
<comment type="subcellular location">
    <subcellularLocation>
        <location evidence="1">Membrane</location>
        <topology evidence="1">Multi-pass membrane protein</topology>
    </subcellularLocation>
    <subcellularLocation>
        <location evidence="6">Mitochondrion inner membrane</location>
        <topology evidence="6">Multi-pass membrane protein</topology>
    </subcellularLocation>
</comment>
<dbReference type="InterPro" id="IPR001694">
    <property type="entry name" value="NADH_UbQ_OxRdtase_su1/FPO"/>
</dbReference>
<feature type="transmembrane region" description="Helical" evidence="8">
    <location>
        <begin position="150"/>
        <end position="168"/>
    </location>
</feature>
<evidence type="ECO:0000256" key="7">
    <source>
        <dbReference type="RuleBase" id="RU000473"/>
    </source>
</evidence>
<reference evidence="9" key="1">
    <citation type="journal article" date="2015" name="J. Eukaryot. Microbiol.">
        <title>Uncovering Cryptic Diversity in Two Amoebozoan Species Using Complete Mitochondrial Genome Sequences.</title>
        <authorList>
            <person name="Fucikova K."/>
            <person name="Lahr D.J."/>
        </authorList>
    </citation>
    <scope>NUCLEOTIDE SEQUENCE</scope>
    <source>
        <strain evidence="9">BCP-EM3VF21-2</strain>
    </source>
</reference>
<keyword evidence="3 6" id="KW-0812">Transmembrane</keyword>
<dbReference type="InterPro" id="IPR018086">
    <property type="entry name" value="NADH_UbQ_OxRdtase_su1_CS"/>
</dbReference>
<dbReference type="NCBIfam" id="NF004741">
    <property type="entry name" value="PRK06076.1-2"/>
    <property type="match status" value="1"/>
</dbReference>
<feature type="transmembrane region" description="Helical" evidence="8">
    <location>
        <begin position="301"/>
        <end position="323"/>
    </location>
</feature>
<geneLocation type="mitochondrion" evidence="9"/>
<dbReference type="HAMAP" id="MF_01350">
    <property type="entry name" value="NDH1_NuoH"/>
    <property type="match status" value="1"/>
</dbReference>
<dbReference type="PROSITE" id="PS00668">
    <property type="entry name" value="COMPLEX1_ND1_2"/>
    <property type="match status" value="1"/>
</dbReference>
<keyword evidence="7 9" id="KW-0496">Mitochondrion</keyword>
<evidence type="ECO:0000256" key="1">
    <source>
        <dbReference type="ARBA" id="ARBA00004141"/>
    </source>
</evidence>
<dbReference type="GO" id="GO:0008137">
    <property type="term" value="F:NADH dehydrogenase (ubiquinone) activity"/>
    <property type="evidence" value="ECO:0007669"/>
    <property type="project" value="UniProtKB-EC"/>
</dbReference>
<accession>A0A0K1HPI0</accession>
<dbReference type="PROSITE" id="PS00667">
    <property type="entry name" value="COMPLEX1_ND1_1"/>
    <property type="match status" value="1"/>
</dbReference>
<evidence type="ECO:0000256" key="2">
    <source>
        <dbReference type="ARBA" id="ARBA00010535"/>
    </source>
</evidence>
<evidence type="ECO:0000313" key="9">
    <source>
        <dbReference type="EMBL" id="AKT93974.1"/>
    </source>
</evidence>
<feature type="transmembrane region" description="Helical" evidence="8">
    <location>
        <begin position="109"/>
        <end position="130"/>
    </location>
</feature>
<feature type="transmembrane region" description="Helical" evidence="8">
    <location>
        <begin position="42"/>
        <end position="62"/>
    </location>
</feature>
<dbReference type="GO" id="GO:0009060">
    <property type="term" value="P:aerobic respiration"/>
    <property type="evidence" value="ECO:0007669"/>
    <property type="project" value="TreeGrafter"/>
</dbReference>
<sequence>MLLELIEFLLQSLGLIVPVLLAVAFFTLLERKAMASMQRRKGPNVVGFFGFLQPFADALKLIAKEPVIPKTSNYGLFIIAPILALVLALASYVVIPIDKVKVLADINVGVMYLLAISSLNVYSVIVAGWASNSRYAFLGALRSAAQMISYEVSIGIIIMTVVMCAGSLNLSTIVYAQEECWYIVPLFPSFILFFISVLAETNRAPFDLVEAEGELVAGYYVEYSGILFVLFFIAEYANMILMSILSVIMFLGGWYTPFSAWLSIEQSAFFFSLKIFFIMFLFVWVRASVPRLRYDQLMSFGWKVILPLSLGWFFFTATTLYLLDGFPPFDF</sequence>
<dbReference type="EMBL" id="KT185627">
    <property type="protein sequence ID" value="AKT93974.1"/>
    <property type="molecule type" value="Genomic_DNA"/>
</dbReference>
<evidence type="ECO:0000256" key="8">
    <source>
        <dbReference type="SAM" id="Phobius"/>
    </source>
</evidence>
<comment type="catalytic activity">
    <reaction evidence="7">
        <text>a ubiquinone + NADH + 5 H(+)(in) = a ubiquinol + NAD(+) + 4 H(+)(out)</text>
        <dbReference type="Rhea" id="RHEA:29091"/>
        <dbReference type="Rhea" id="RHEA-COMP:9565"/>
        <dbReference type="Rhea" id="RHEA-COMP:9566"/>
        <dbReference type="ChEBI" id="CHEBI:15378"/>
        <dbReference type="ChEBI" id="CHEBI:16389"/>
        <dbReference type="ChEBI" id="CHEBI:17976"/>
        <dbReference type="ChEBI" id="CHEBI:57540"/>
        <dbReference type="ChEBI" id="CHEBI:57945"/>
        <dbReference type="EC" id="7.1.1.2"/>
    </reaction>
</comment>